<dbReference type="EMBL" id="RSCE01000003">
    <property type="protein sequence ID" value="RSH84966.1"/>
    <property type="molecule type" value="Genomic_DNA"/>
</dbReference>
<comment type="pathway">
    <text evidence="2">Lipid metabolism; fatty acid beta-oxidation.</text>
</comment>
<keyword evidence="8" id="KW-0496">Mitochondrion</keyword>
<dbReference type="InterPro" id="IPR022694">
    <property type="entry name" value="3-OHacyl-CoA_DH"/>
</dbReference>
<proteinExistence type="inferred from homology"/>
<dbReference type="SUPFAM" id="SSF51735">
    <property type="entry name" value="NAD(P)-binding Rossmann-fold domains"/>
    <property type="match status" value="1"/>
</dbReference>
<dbReference type="Gene3D" id="1.10.1040.10">
    <property type="entry name" value="N-(1-d-carboxylethyl)-l-norvaline Dehydrogenase, domain 2"/>
    <property type="match status" value="1"/>
</dbReference>
<dbReference type="Gene3D" id="3.40.50.720">
    <property type="entry name" value="NAD(P)-binding Rossmann-like Domain"/>
    <property type="match status" value="1"/>
</dbReference>
<dbReference type="AlphaFoldDB" id="A0A427Y1E4"/>
<evidence type="ECO:0000256" key="3">
    <source>
        <dbReference type="ARBA" id="ARBA00009463"/>
    </source>
</evidence>
<organism evidence="15 16">
    <name type="scientific">Apiotrichum porosum</name>
    <dbReference type="NCBI Taxonomy" id="105984"/>
    <lineage>
        <taxon>Eukaryota</taxon>
        <taxon>Fungi</taxon>
        <taxon>Dikarya</taxon>
        <taxon>Basidiomycota</taxon>
        <taxon>Agaricomycotina</taxon>
        <taxon>Tremellomycetes</taxon>
        <taxon>Trichosporonales</taxon>
        <taxon>Trichosporonaceae</taxon>
        <taxon>Apiotrichum</taxon>
    </lineage>
</organism>
<feature type="domain" description="3-hydroxyacyl-CoA dehydrogenase C-terminal" evidence="13">
    <location>
        <begin position="242"/>
        <end position="332"/>
    </location>
</feature>
<feature type="binding site" evidence="12">
    <location>
        <position position="146"/>
    </location>
    <ligand>
        <name>CoA</name>
        <dbReference type="ChEBI" id="CHEBI:57287"/>
    </ligand>
</feature>
<dbReference type="GO" id="GO:0006635">
    <property type="term" value="P:fatty acid beta-oxidation"/>
    <property type="evidence" value="ECO:0007669"/>
    <property type="project" value="TreeGrafter"/>
</dbReference>
<dbReference type="Pfam" id="PF02737">
    <property type="entry name" value="3HCDH_N"/>
    <property type="match status" value="1"/>
</dbReference>
<reference evidence="15 16" key="1">
    <citation type="submission" date="2018-11" db="EMBL/GenBank/DDBJ databases">
        <title>Genome sequence of Apiotrichum porosum DSM 27194.</title>
        <authorList>
            <person name="Aliyu H."/>
            <person name="Gorte O."/>
            <person name="Ochsenreither K."/>
        </authorList>
    </citation>
    <scope>NUCLEOTIDE SEQUENCE [LARGE SCALE GENOMIC DNA]</scope>
    <source>
        <strain evidence="15 16">DSM 27194</strain>
    </source>
</reference>
<feature type="domain" description="3-hydroxyacyl-CoA dehydrogenase NAD binding" evidence="14">
    <location>
        <begin position="30"/>
        <end position="212"/>
    </location>
</feature>
<comment type="similarity">
    <text evidence="3">Belongs to the 3-hydroxyacyl-CoA dehydrogenase family.</text>
</comment>
<feature type="binding site" evidence="11">
    <location>
        <position position="146"/>
    </location>
    <ligand>
        <name>NAD(+)</name>
        <dbReference type="ChEBI" id="CHEBI:57540"/>
    </ligand>
</feature>
<feature type="binding site" evidence="12">
    <location>
        <position position="73"/>
    </location>
    <ligand>
        <name>CoA</name>
        <dbReference type="ChEBI" id="CHEBI:57287"/>
    </ligand>
</feature>
<feature type="site" description="Important for catalytic activity" evidence="10">
    <location>
        <position position="169"/>
    </location>
</feature>
<feature type="binding site" evidence="11">
    <location>
        <position position="124"/>
    </location>
    <ligand>
        <name>NAD(+)</name>
        <dbReference type="ChEBI" id="CHEBI:57540"/>
    </ligand>
</feature>
<dbReference type="PANTHER" id="PTHR43561:SF3">
    <property type="entry name" value="HYDROXYACYL-COENZYME A DEHYDROGENASE, MITOCHONDRIAL"/>
    <property type="match status" value="1"/>
</dbReference>
<dbReference type="InterPro" id="IPR036291">
    <property type="entry name" value="NAD(P)-bd_dom_sf"/>
</dbReference>
<feature type="binding site" evidence="12">
    <location>
        <position position="80"/>
    </location>
    <ligand>
        <name>CoA</name>
        <dbReference type="ChEBI" id="CHEBI:57287"/>
    </ligand>
</feature>
<dbReference type="GO" id="GO:0003857">
    <property type="term" value="F:(3S)-3-hydroxyacyl-CoA dehydrogenase (NAD+) activity"/>
    <property type="evidence" value="ECO:0007669"/>
    <property type="project" value="UniProtKB-EC"/>
</dbReference>
<evidence type="ECO:0000256" key="1">
    <source>
        <dbReference type="ARBA" id="ARBA00004305"/>
    </source>
</evidence>
<evidence type="ECO:0000256" key="7">
    <source>
        <dbReference type="ARBA" id="ARBA00023098"/>
    </source>
</evidence>
<feature type="binding site" evidence="11">
    <location>
        <position position="172"/>
    </location>
    <ligand>
        <name>NAD(+)</name>
        <dbReference type="ChEBI" id="CHEBI:57540"/>
    </ligand>
</feature>
<evidence type="ECO:0000256" key="2">
    <source>
        <dbReference type="ARBA" id="ARBA00005005"/>
    </source>
</evidence>
<evidence type="ECO:0000259" key="13">
    <source>
        <dbReference type="Pfam" id="PF00725"/>
    </source>
</evidence>
<dbReference type="GeneID" id="39591077"/>
<dbReference type="Proteomes" id="UP000279236">
    <property type="component" value="Unassembled WGS sequence"/>
</dbReference>
<keyword evidence="6 11" id="KW-0520">NAD</keyword>
<dbReference type="InterPro" id="IPR006176">
    <property type="entry name" value="3-OHacyl-CoA_DH_NAD-bd"/>
</dbReference>
<comment type="caution">
    <text evidence="15">The sequence shown here is derived from an EMBL/GenBank/DDBJ whole genome shotgun (WGS) entry which is preliminary data.</text>
</comment>
<dbReference type="InterPro" id="IPR052242">
    <property type="entry name" value="Mito_3-hydroxyacyl-CoA_DH"/>
</dbReference>
<keyword evidence="16" id="KW-1185">Reference proteome</keyword>
<dbReference type="InterPro" id="IPR008927">
    <property type="entry name" value="6-PGluconate_DH-like_C_sf"/>
</dbReference>
<comment type="catalytic activity">
    <reaction evidence="9">
        <text>a (3S)-3-hydroxyacyl-CoA + NAD(+) = a 3-oxoacyl-CoA + NADH + H(+)</text>
        <dbReference type="Rhea" id="RHEA:22432"/>
        <dbReference type="ChEBI" id="CHEBI:15378"/>
        <dbReference type="ChEBI" id="CHEBI:57318"/>
        <dbReference type="ChEBI" id="CHEBI:57540"/>
        <dbReference type="ChEBI" id="CHEBI:57945"/>
        <dbReference type="ChEBI" id="CHEBI:90726"/>
        <dbReference type="EC" id="1.1.1.35"/>
    </reaction>
</comment>
<evidence type="ECO:0000256" key="6">
    <source>
        <dbReference type="ARBA" id="ARBA00023027"/>
    </source>
</evidence>
<dbReference type="GO" id="GO:0005759">
    <property type="term" value="C:mitochondrial matrix"/>
    <property type="evidence" value="ECO:0007669"/>
    <property type="project" value="UniProtKB-SubCell"/>
</dbReference>
<dbReference type="PIRSF" id="PIRSF000105">
    <property type="entry name" value="HCDH"/>
    <property type="match status" value="1"/>
</dbReference>
<accession>A0A427Y1E4</accession>
<dbReference type="InterPro" id="IPR013328">
    <property type="entry name" value="6PGD_dom2"/>
</dbReference>
<evidence type="ECO:0000256" key="9">
    <source>
        <dbReference type="ARBA" id="ARBA00049556"/>
    </source>
</evidence>
<dbReference type="GO" id="GO:0070403">
    <property type="term" value="F:NAD+ binding"/>
    <property type="evidence" value="ECO:0007669"/>
    <property type="project" value="InterPro"/>
</dbReference>
<evidence type="ECO:0000256" key="10">
    <source>
        <dbReference type="PIRSR" id="PIRSR000105-1"/>
    </source>
</evidence>
<evidence type="ECO:0008006" key="17">
    <source>
        <dbReference type="Google" id="ProtNLM"/>
    </source>
</evidence>
<keyword evidence="5" id="KW-0560">Oxidoreductase</keyword>
<dbReference type="PANTHER" id="PTHR43561">
    <property type="match status" value="1"/>
</dbReference>
<sequence length="337" mass="36841">MSRSASSGATARLATTQRHLTTAPRDVQRITVFGAGLMGSGIVQVAAQAGYKVTMVDTNEKALENGLSIIAKSLPRVAKKQSPDDIDGFVARAKSNIATTTDRLKAVENADVVIEAVIENLQLKQELFSALDQVAPPHAIFASNTSSMLVTDIAATVSEDRKTKFGGMHFFNPVPVMKLVEVVRTEKTSDETFETLMQVGRRMGRVPVKAKDKPGFIVNRLLVPYKRKPAPFGTPCTHTAPVEAVRMVERGDATIEDIDTAMKLGASYPMGPFELFDYTGVDITQYVSEAWEGYAKRGLIPADLVKQSPMLRKMVYEDKTLGKKTGRGFYDYSGDKK</sequence>
<dbReference type="OrthoDB" id="5958943at2759"/>
<evidence type="ECO:0000313" key="15">
    <source>
        <dbReference type="EMBL" id="RSH84966.1"/>
    </source>
</evidence>
<dbReference type="RefSeq" id="XP_028478414.1">
    <property type="nucleotide sequence ID" value="XM_028621962.1"/>
</dbReference>
<feature type="binding site" evidence="11">
    <location>
        <position position="324"/>
    </location>
    <ligand>
        <name>NAD(+)</name>
        <dbReference type="ChEBI" id="CHEBI:57540"/>
    </ligand>
</feature>
<feature type="binding site" evidence="11">
    <location>
        <begin position="34"/>
        <end position="39"/>
    </location>
    <ligand>
        <name>NAD(+)</name>
        <dbReference type="ChEBI" id="CHEBI:57540"/>
    </ligand>
</feature>
<dbReference type="Pfam" id="PF00725">
    <property type="entry name" value="3HCDH"/>
    <property type="match status" value="1"/>
</dbReference>
<comment type="subcellular location">
    <subcellularLocation>
        <location evidence="1">Mitochondrion matrix</location>
    </subcellularLocation>
</comment>
<gene>
    <name evidence="15" type="ORF">EHS24_006534</name>
</gene>
<name>A0A427Y1E4_9TREE</name>
<evidence type="ECO:0000256" key="4">
    <source>
        <dbReference type="ARBA" id="ARBA00022832"/>
    </source>
</evidence>
<feature type="binding site" evidence="11">
    <location>
        <position position="119"/>
    </location>
    <ligand>
        <name>NAD(+)</name>
        <dbReference type="ChEBI" id="CHEBI:57540"/>
    </ligand>
</feature>
<dbReference type="SUPFAM" id="SSF48179">
    <property type="entry name" value="6-phosphogluconate dehydrogenase C-terminal domain-like"/>
    <property type="match status" value="1"/>
</dbReference>
<evidence type="ECO:0000256" key="11">
    <source>
        <dbReference type="PIRSR" id="PIRSR000105-2"/>
    </source>
</evidence>
<dbReference type="InterPro" id="IPR006108">
    <property type="entry name" value="3HC_DH_C"/>
</dbReference>
<dbReference type="FunFam" id="3.40.50.720:FF:000009">
    <property type="entry name" value="Fatty oxidation complex, alpha subunit"/>
    <property type="match status" value="1"/>
</dbReference>
<protein>
    <recommendedName>
        <fullName evidence="17">3-hydroxyacyl-CoA dehydrogenase</fullName>
    </recommendedName>
</protein>
<evidence type="ECO:0000256" key="5">
    <source>
        <dbReference type="ARBA" id="ARBA00023002"/>
    </source>
</evidence>
<evidence type="ECO:0000256" key="8">
    <source>
        <dbReference type="ARBA" id="ARBA00023128"/>
    </source>
</evidence>
<dbReference type="STRING" id="105984.A0A427Y1E4"/>
<evidence type="ECO:0000259" key="14">
    <source>
        <dbReference type="Pfam" id="PF02737"/>
    </source>
</evidence>
<keyword evidence="4" id="KW-0276">Fatty acid metabolism</keyword>
<feature type="binding site" evidence="11">
    <location>
        <position position="57"/>
    </location>
    <ligand>
        <name>NAD(+)</name>
        <dbReference type="ChEBI" id="CHEBI:57540"/>
    </ligand>
</feature>
<keyword evidence="7" id="KW-0443">Lipid metabolism</keyword>
<evidence type="ECO:0000256" key="12">
    <source>
        <dbReference type="PIRSR" id="PIRSR000105-3"/>
    </source>
</evidence>
<evidence type="ECO:0000313" key="16">
    <source>
        <dbReference type="Proteomes" id="UP000279236"/>
    </source>
</evidence>